<reference evidence="5" key="1">
    <citation type="submission" date="2016-03" db="EMBL/GenBank/DDBJ databases">
        <authorList>
            <person name="Devillers H."/>
        </authorList>
    </citation>
    <scope>NUCLEOTIDE SEQUENCE [LARGE SCALE GENOMIC DNA]</scope>
</reference>
<evidence type="ECO:0000313" key="4">
    <source>
        <dbReference type="EMBL" id="SCU83491.1"/>
    </source>
</evidence>
<evidence type="ECO:0000313" key="5">
    <source>
        <dbReference type="Proteomes" id="UP000190274"/>
    </source>
</evidence>
<feature type="compositionally biased region" description="Basic and acidic residues" evidence="3">
    <location>
        <begin position="86"/>
        <end position="109"/>
    </location>
</feature>
<dbReference type="Proteomes" id="UP000190274">
    <property type="component" value="Chromosome C"/>
</dbReference>
<proteinExistence type="inferred from homology"/>
<dbReference type="GO" id="GO:0000462">
    <property type="term" value="P:maturation of SSU-rRNA from tricistronic rRNA transcript (SSU-rRNA, 5.8S rRNA, LSU-rRNA)"/>
    <property type="evidence" value="ECO:0007669"/>
    <property type="project" value="EnsemblFungi"/>
</dbReference>
<evidence type="ECO:0000256" key="3">
    <source>
        <dbReference type="SAM" id="MobiDB-lite"/>
    </source>
</evidence>
<dbReference type="InterPro" id="IPR013730">
    <property type="entry name" value="Fyv7/TAP26"/>
</dbReference>
<evidence type="ECO:0000256" key="1">
    <source>
        <dbReference type="ARBA" id="ARBA00006800"/>
    </source>
</evidence>
<dbReference type="OrthoDB" id="2135053at2759"/>
<organism evidence="4 5">
    <name type="scientific">Lachancea dasiensis</name>
    <dbReference type="NCBI Taxonomy" id="1072105"/>
    <lineage>
        <taxon>Eukaryota</taxon>
        <taxon>Fungi</taxon>
        <taxon>Dikarya</taxon>
        <taxon>Ascomycota</taxon>
        <taxon>Saccharomycotina</taxon>
        <taxon>Saccharomycetes</taxon>
        <taxon>Saccharomycetales</taxon>
        <taxon>Saccharomycetaceae</taxon>
        <taxon>Lachancea</taxon>
    </lineage>
</organism>
<dbReference type="STRING" id="1266660.A0A1G4J1W1"/>
<comment type="similarity">
    <text evidence="1">Belongs to the FYV7 family.</text>
</comment>
<dbReference type="EMBL" id="LT598459">
    <property type="protein sequence ID" value="SCU83491.1"/>
    <property type="molecule type" value="Genomic_DNA"/>
</dbReference>
<feature type="compositionally biased region" description="Low complexity" evidence="3">
    <location>
        <begin position="111"/>
        <end position="122"/>
    </location>
</feature>
<protein>
    <recommendedName>
        <fullName evidence="2">rRNA-processing protein FYV7</fullName>
    </recommendedName>
</protein>
<dbReference type="Pfam" id="PF08524">
    <property type="entry name" value="rRNA_processing"/>
    <property type="match status" value="1"/>
</dbReference>
<evidence type="ECO:0000256" key="2">
    <source>
        <dbReference type="ARBA" id="ARBA00018780"/>
    </source>
</evidence>
<accession>A0A1G4J1W1</accession>
<feature type="compositionally biased region" description="Basic and acidic residues" evidence="3">
    <location>
        <begin position="37"/>
        <end position="50"/>
    </location>
</feature>
<dbReference type="AlphaFoldDB" id="A0A1G4J1W1"/>
<feature type="region of interest" description="Disordered" evidence="3">
    <location>
        <begin position="37"/>
        <end position="146"/>
    </location>
</feature>
<dbReference type="GO" id="GO:0032040">
    <property type="term" value="C:small-subunit processome"/>
    <property type="evidence" value="ECO:0007669"/>
    <property type="project" value="EnsemblFungi"/>
</dbReference>
<gene>
    <name evidence="4" type="ORF">LADA_0C11760G</name>
</gene>
<feature type="compositionally biased region" description="Basic residues" evidence="3">
    <location>
        <begin position="76"/>
        <end position="85"/>
    </location>
</feature>
<keyword evidence="5" id="KW-1185">Reference proteome</keyword>
<feature type="compositionally biased region" description="Basic and acidic residues" evidence="3">
    <location>
        <begin position="57"/>
        <end position="75"/>
    </location>
</feature>
<name>A0A1G4J1W1_9SACH</name>
<sequence length="146" mass="17424">MAPRIEKKHSKEYKAREIQKSLVKKARLRKDYLKALKEEGYTAPEKKSSEAKVSFKQMKERNAAGNRQKLDEKKEMKKLRNKKQHEKTLERQKQEQERLKDARERERQRQVRSSRVTQRTRSGQPLMGPKIDDLLSQIKADDTYTK</sequence>